<keyword evidence="4" id="KW-0804">Transcription</keyword>
<dbReference type="NCBIfam" id="TIGR02937">
    <property type="entry name" value="sigma70-ECF"/>
    <property type="match status" value="1"/>
</dbReference>
<dbReference type="SUPFAM" id="SSF88946">
    <property type="entry name" value="Sigma2 domain of RNA polymerase sigma factors"/>
    <property type="match status" value="1"/>
</dbReference>
<evidence type="ECO:0000313" key="7">
    <source>
        <dbReference type="EMBL" id="RSU06608.1"/>
    </source>
</evidence>
<evidence type="ECO:0000313" key="8">
    <source>
        <dbReference type="Proteomes" id="UP000288669"/>
    </source>
</evidence>
<dbReference type="GO" id="GO:0006352">
    <property type="term" value="P:DNA-templated transcription initiation"/>
    <property type="evidence" value="ECO:0007669"/>
    <property type="project" value="InterPro"/>
</dbReference>
<gene>
    <name evidence="7" type="ORF">CBF30_10205</name>
</gene>
<evidence type="ECO:0000259" key="6">
    <source>
        <dbReference type="Pfam" id="PF04542"/>
    </source>
</evidence>
<keyword evidence="3" id="KW-0805">Transcription regulation</keyword>
<dbReference type="OrthoDB" id="1767844at2"/>
<comment type="function">
    <text evidence="5">Sigma factors are initiation factors that promote the attachment of RNA polymerase to specific initiation sites and are then released. Sigma-S contributes to the protection against external stress, thus playing a role in cellular fitness and survival.</text>
</comment>
<dbReference type="InterPro" id="IPR007627">
    <property type="entry name" value="RNA_pol_sigma70_r2"/>
</dbReference>
<dbReference type="InterPro" id="IPR013325">
    <property type="entry name" value="RNA_pol_sigma_r2"/>
</dbReference>
<reference evidence="7 8" key="1">
    <citation type="submission" date="2017-05" db="EMBL/GenBank/DDBJ databases">
        <title>Vagococcus spp. assemblies.</title>
        <authorList>
            <person name="Gulvik C.A."/>
        </authorList>
    </citation>
    <scope>NUCLEOTIDE SEQUENCE [LARGE SCALE GENOMIC DNA]</scope>
    <source>
        <strain evidence="7 8">DSM 24756</strain>
    </source>
</reference>
<dbReference type="Pfam" id="PF04542">
    <property type="entry name" value="Sigma70_r2"/>
    <property type="match status" value="1"/>
</dbReference>
<dbReference type="GO" id="GO:0003677">
    <property type="term" value="F:DNA binding"/>
    <property type="evidence" value="ECO:0007669"/>
    <property type="project" value="InterPro"/>
</dbReference>
<evidence type="ECO:0000256" key="3">
    <source>
        <dbReference type="ARBA" id="ARBA00023015"/>
    </source>
</evidence>
<dbReference type="InterPro" id="IPR016032">
    <property type="entry name" value="Sig_transdc_resp-reg_C-effctor"/>
</dbReference>
<evidence type="ECO:0000256" key="2">
    <source>
        <dbReference type="ARBA" id="ARBA00021245"/>
    </source>
</evidence>
<protein>
    <recommendedName>
        <fullName evidence="2">RNA polymerase sigma factor SigS</fullName>
    </recommendedName>
</protein>
<evidence type="ECO:0000256" key="1">
    <source>
        <dbReference type="ARBA" id="ARBA00007788"/>
    </source>
</evidence>
<evidence type="ECO:0000256" key="4">
    <source>
        <dbReference type="ARBA" id="ARBA00023163"/>
    </source>
</evidence>
<accession>A0A430AFV5</accession>
<evidence type="ECO:0000256" key="5">
    <source>
        <dbReference type="ARBA" id="ARBA00024701"/>
    </source>
</evidence>
<dbReference type="RefSeq" id="WP_126826257.1">
    <property type="nucleotide sequence ID" value="NZ_JBHLWU010000001.1"/>
</dbReference>
<dbReference type="EMBL" id="NGJZ01000003">
    <property type="protein sequence ID" value="RSU06608.1"/>
    <property type="molecule type" value="Genomic_DNA"/>
</dbReference>
<keyword evidence="8" id="KW-1185">Reference proteome</keyword>
<dbReference type="SUPFAM" id="SSF46894">
    <property type="entry name" value="C-terminal effector domain of the bipartite response regulators"/>
    <property type="match status" value="1"/>
</dbReference>
<sequence>MDERRLEQAIKEVKAGNNQLFPLIFFKYRPIILKTAKRYFLYDFDIEDWLQEGRIICYQSLKKYDATKKVTFGAFFKVNFERHIFSLLRKQNAYKRKLSYQAVSLEETVENLGDGIYSRELLQTTPPTQQLELREHLQGFFQQLSQFEQGVFTEYTSGMGIEWIAQKKKCSIKKVKNALDRIKRKLKEHIS</sequence>
<comment type="caution">
    <text evidence="7">The sequence shown here is derived from an EMBL/GenBank/DDBJ whole genome shotgun (WGS) entry which is preliminary data.</text>
</comment>
<name>A0A430AFV5_9ENTE</name>
<dbReference type="Gene3D" id="1.10.1740.10">
    <property type="match status" value="1"/>
</dbReference>
<dbReference type="Proteomes" id="UP000288669">
    <property type="component" value="Unassembled WGS sequence"/>
</dbReference>
<dbReference type="AlphaFoldDB" id="A0A430AFV5"/>
<dbReference type="InterPro" id="IPR014284">
    <property type="entry name" value="RNA_pol_sigma-70_dom"/>
</dbReference>
<proteinExistence type="inferred from homology"/>
<dbReference type="GO" id="GO:0003700">
    <property type="term" value="F:DNA-binding transcription factor activity"/>
    <property type="evidence" value="ECO:0007669"/>
    <property type="project" value="InterPro"/>
</dbReference>
<comment type="similarity">
    <text evidence="1">Belongs to the sigma-70 factor family.</text>
</comment>
<feature type="domain" description="RNA polymerase sigma-70 region 2" evidence="6">
    <location>
        <begin position="27"/>
        <end position="92"/>
    </location>
</feature>
<organism evidence="7 8">
    <name type="scientific">Vagococcus entomophilus</name>
    <dbReference type="NCBI Taxonomy" id="1160095"/>
    <lineage>
        <taxon>Bacteria</taxon>
        <taxon>Bacillati</taxon>
        <taxon>Bacillota</taxon>
        <taxon>Bacilli</taxon>
        <taxon>Lactobacillales</taxon>
        <taxon>Enterococcaceae</taxon>
        <taxon>Vagococcus</taxon>
    </lineage>
</organism>